<comment type="caution">
    <text evidence="3">The sequence shown here is derived from an EMBL/GenBank/DDBJ whole genome shotgun (WGS) entry which is preliminary data.</text>
</comment>
<dbReference type="PROSITE" id="PS50263">
    <property type="entry name" value="CN_HYDROLASE"/>
    <property type="match status" value="1"/>
</dbReference>
<dbReference type="PANTHER" id="PTHR23088:SF27">
    <property type="entry name" value="DEAMINATED GLUTATHIONE AMIDASE"/>
    <property type="match status" value="1"/>
</dbReference>
<comment type="similarity">
    <text evidence="1">Belongs to the carbon-nitrogen hydrolase superfamily. NIT1/NIT2 family.</text>
</comment>
<evidence type="ECO:0000313" key="4">
    <source>
        <dbReference type="Proteomes" id="UP001254848"/>
    </source>
</evidence>
<accession>A0ABU3NZE4</accession>
<dbReference type="InterPro" id="IPR001110">
    <property type="entry name" value="UPF0012_CS"/>
</dbReference>
<keyword evidence="3" id="KW-0378">Hydrolase</keyword>
<keyword evidence="4" id="KW-1185">Reference proteome</keyword>
<dbReference type="InterPro" id="IPR003010">
    <property type="entry name" value="C-N_Hydrolase"/>
</dbReference>
<sequence>MKIAMVQMRIIAGDVAANRARGLALAAEAAANAAVVVLPEIWTTGYALRQVADMAEDQDGPTLTGMREIAAREGVTVVAGSLALRRQGRIYNESVVIGPDGSTIANYAKIHLFSMTGEERFFAAGDRRCLFDVGGLRAGLAICYDLRFPELFRLLAGDGAQVVFMPSEWPLVRALPWQVLCRARAMENQTYICAVNCVGEHRGSPFAGQSLLIAPDGEIVAAGGAEEAVIYGEIDPAAVAAVRETMKVWQDRRPEVYL</sequence>
<feature type="domain" description="CN hydrolase" evidence="2">
    <location>
        <begin position="1"/>
        <end position="236"/>
    </location>
</feature>
<dbReference type="Gene3D" id="3.60.110.10">
    <property type="entry name" value="Carbon-nitrogen hydrolase"/>
    <property type="match status" value="1"/>
</dbReference>
<evidence type="ECO:0000313" key="3">
    <source>
        <dbReference type="EMBL" id="MDT8901810.1"/>
    </source>
</evidence>
<proteinExistence type="inferred from homology"/>
<dbReference type="SUPFAM" id="SSF56317">
    <property type="entry name" value="Carbon-nitrogen hydrolase"/>
    <property type="match status" value="1"/>
</dbReference>
<dbReference type="InterPro" id="IPR036526">
    <property type="entry name" value="C-N_Hydrolase_sf"/>
</dbReference>
<dbReference type="RefSeq" id="WP_413780312.1">
    <property type="nucleotide sequence ID" value="NZ_JAUOZS010000001.1"/>
</dbReference>
<dbReference type="CDD" id="cd07583">
    <property type="entry name" value="nitrilase_5"/>
    <property type="match status" value="1"/>
</dbReference>
<dbReference type="Pfam" id="PF00795">
    <property type="entry name" value="CN_hydrolase"/>
    <property type="match status" value="1"/>
</dbReference>
<protein>
    <submittedName>
        <fullName evidence="3">Carbon-nitrogen family hydrolase</fullName>
    </submittedName>
</protein>
<gene>
    <name evidence="3" type="ORF">Q4T40_11185</name>
</gene>
<dbReference type="Proteomes" id="UP001254848">
    <property type="component" value="Unassembled WGS sequence"/>
</dbReference>
<organism evidence="3 4">
    <name type="scientific">Anaeroselena agilis</name>
    <dbReference type="NCBI Taxonomy" id="3063788"/>
    <lineage>
        <taxon>Bacteria</taxon>
        <taxon>Bacillati</taxon>
        <taxon>Bacillota</taxon>
        <taxon>Negativicutes</taxon>
        <taxon>Acetonemataceae</taxon>
        <taxon>Anaeroselena</taxon>
    </lineage>
</organism>
<dbReference type="GO" id="GO:0016787">
    <property type="term" value="F:hydrolase activity"/>
    <property type="evidence" value="ECO:0007669"/>
    <property type="project" value="UniProtKB-KW"/>
</dbReference>
<dbReference type="PANTHER" id="PTHR23088">
    <property type="entry name" value="NITRILASE-RELATED"/>
    <property type="match status" value="1"/>
</dbReference>
<reference evidence="3 4" key="1">
    <citation type="submission" date="2023-07" db="EMBL/GenBank/DDBJ databases">
        <title>The novel representative of Negativicutes class, Anaeroselena agilis gen. nov. sp. nov.</title>
        <authorList>
            <person name="Prokofeva M.I."/>
            <person name="Elcheninov A.G."/>
            <person name="Klyukina A."/>
            <person name="Kublanov I.V."/>
            <person name="Frolov E.N."/>
            <person name="Podosokorskaya O.A."/>
        </authorList>
    </citation>
    <scope>NUCLEOTIDE SEQUENCE [LARGE SCALE GENOMIC DNA]</scope>
    <source>
        <strain evidence="3 4">4137-cl</strain>
    </source>
</reference>
<evidence type="ECO:0000256" key="1">
    <source>
        <dbReference type="ARBA" id="ARBA00010613"/>
    </source>
</evidence>
<evidence type="ECO:0000259" key="2">
    <source>
        <dbReference type="PROSITE" id="PS50263"/>
    </source>
</evidence>
<dbReference type="EMBL" id="JAUOZS010000001">
    <property type="protein sequence ID" value="MDT8901810.1"/>
    <property type="molecule type" value="Genomic_DNA"/>
</dbReference>
<name>A0ABU3NZE4_9FIRM</name>
<dbReference type="PROSITE" id="PS01227">
    <property type="entry name" value="UPF0012"/>
    <property type="match status" value="1"/>
</dbReference>